<evidence type="ECO:0000313" key="3">
    <source>
        <dbReference type="Proteomes" id="UP000232323"/>
    </source>
</evidence>
<organism evidence="2 3">
    <name type="scientific">Chlamydomonas eustigma</name>
    <dbReference type="NCBI Taxonomy" id="1157962"/>
    <lineage>
        <taxon>Eukaryota</taxon>
        <taxon>Viridiplantae</taxon>
        <taxon>Chlorophyta</taxon>
        <taxon>core chlorophytes</taxon>
        <taxon>Chlorophyceae</taxon>
        <taxon>CS clade</taxon>
        <taxon>Chlamydomonadales</taxon>
        <taxon>Chlamydomonadaceae</taxon>
        <taxon>Chlamydomonas</taxon>
    </lineage>
</organism>
<keyword evidence="1" id="KW-0812">Transmembrane</keyword>
<keyword evidence="3" id="KW-1185">Reference proteome</keyword>
<name>A0A250XAW5_9CHLO</name>
<accession>A0A250XAW5</accession>
<dbReference type="OrthoDB" id="535545at2759"/>
<keyword evidence="1" id="KW-1133">Transmembrane helix</keyword>
<evidence type="ECO:0008006" key="4">
    <source>
        <dbReference type="Google" id="ProtNLM"/>
    </source>
</evidence>
<gene>
    <name evidence="2" type="ORF">CEUSTIGMA_g7451.t1</name>
</gene>
<dbReference type="Proteomes" id="UP000232323">
    <property type="component" value="Unassembled WGS sequence"/>
</dbReference>
<sequence length="348" mass="38058">MCLISDYCFINSTSMPTEFKLNVFIPGITAKDYHRIVYADGALITHFHLETNGDSSATATPWIDGKRSVTFRMPLNVPAMLKKLIGADSIKVVEECNLVWLNASCFQVKSEPCLDFPGASKFSSSGVTTVSDTEGGCQVECVMRCSAAMPWPMQGTVEAAMVQEGKVTVGKYLDFTVQACQEERNNRAASVASRANGPAAEDPEGEAFFDAEDLISSVYVRAQDERHEDQVSNVHGQNPSRSLQQRELVIHEELGRGEVALRCLLQIQSLCSEMCAILKQMQQSQQHISHSVSAMGDVLCSNGSKKRSHAPSNSICNRTGPAMLYFCIAGASVVSILYLRSRLQGLTR</sequence>
<dbReference type="EMBL" id="BEGY01000048">
    <property type="protein sequence ID" value="GAX80012.1"/>
    <property type="molecule type" value="Genomic_DNA"/>
</dbReference>
<dbReference type="AlphaFoldDB" id="A0A250XAW5"/>
<reference evidence="2 3" key="1">
    <citation type="submission" date="2017-08" db="EMBL/GenBank/DDBJ databases">
        <title>Acidophilic green algal genome provides insights into adaptation to an acidic environment.</title>
        <authorList>
            <person name="Hirooka S."/>
            <person name="Hirose Y."/>
            <person name="Kanesaki Y."/>
            <person name="Higuchi S."/>
            <person name="Fujiwara T."/>
            <person name="Onuma R."/>
            <person name="Era A."/>
            <person name="Ohbayashi R."/>
            <person name="Uzuka A."/>
            <person name="Nozaki H."/>
            <person name="Yoshikawa H."/>
            <person name="Miyagishima S.Y."/>
        </authorList>
    </citation>
    <scope>NUCLEOTIDE SEQUENCE [LARGE SCALE GENOMIC DNA]</scope>
    <source>
        <strain evidence="2 3">NIES-2499</strain>
    </source>
</reference>
<evidence type="ECO:0000256" key="1">
    <source>
        <dbReference type="SAM" id="Phobius"/>
    </source>
</evidence>
<proteinExistence type="predicted"/>
<keyword evidence="1" id="KW-0472">Membrane</keyword>
<evidence type="ECO:0000313" key="2">
    <source>
        <dbReference type="EMBL" id="GAX80012.1"/>
    </source>
</evidence>
<dbReference type="STRING" id="1157962.A0A250XAW5"/>
<feature type="transmembrane region" description="Helical" evidence="1">
    <location>
        <begin position="322"/>
        <end position="339"/>
    </location>
</feature>
<comment type="caution">
    <text evidence="2">The sequence shown here is derived from an EMBL/GenBank/DDBJ whole genome shotgun (WGS) entry which is preliminary data.</text>
</comment>
<protein>
    <recommendedName>
        <fullName evidence="4">VASt domain-containing protein</fullName>
    </recommendedName>
</protein>